<dbReference type="GO" id="GO:0044773">
    <property type="term" value="P:mitotic DNA damage checkpoint signaling"/>
    <property type="evidence" value="ECO:0007669"/>
    <property type="project" value="TreeGrafter"/>
</dbReference>
<dbReference type="Proteomes" id="UP000179807">
    <property type="component" value="Unassembled WGS sequence"/>
</dbReference>
<keyword evidence="6 7" id="KW-0067">ATP-binding</keyword>
<dbReference type="EMBL" id="MLAK01000983">
    <property type="protein sequence ID" value="OHS99841.1"/>
    <property type="molecule type" value="Genomic_DNA"/>
</dbReference>
<dbReference type="RefSeq" id="XP_068352978.1">
    <property type="nucleotide sequence ID" value="XM_068509162.1"/>
</dbReference>
<dbReference type="InterPro" id="IPR017441">
    <property type="entry name" value="Protein_kinase_ATP_BS"/>
</dbReference>
<name>A0A1J4JMB7_9EUKA</name>
<dbReference type="PROSITE" id="PS00107">
    <property type="entry name" value="PROTEIN_KINASE_ATP"/>
    <property type="match status" value="1"/>
</dbReference>
<dbReference type="AlphaFoldDB" id="A0A1J4JMB7"/>
<keyword evidence="3" id="KW-0808">Transferase</keyword>
<evidence type="ECO:0000256" key="5">
    <source>
        <dbReference type="ARBA" id="ARBA00022777"/>
    </source>
</evidence>
<evidence type="ECO:0000256" key="1">
    <source>
        <dbReference type="ARBA" id="ARBA00012513"/>
    </source>
</evidence>
<organism evidence="9 10">
    <name type="scientific">Tritrichomonas foetus</name>
    <dbReference type="NCBI Taxonomy" id="1144522"/>
    <lineage>
        <taxon>Eukaryota</taxon>
        <taxon>Metamonada</taxon>
        <taxon>Parabasalia</taxon>
        <taxon>Tritrichomonadida</taxon>
        <taxon>Tritrichomonadidae</taxon>
        <taxon>Tritrichomonas</taxon>
    </lineage>
</organism>
<comment type="caution">
    <text evidence="9">The sequence shown here is derived from an EMBL/GenBank/DDBJ whole genome shotgun (WGS) entry which is preliminary data.</text>
</comment>
<dbReference type="SUPFAM" id="SSF56112">
    <property type="entry name" value="Protein kinase-like (PK-like)"/>
    <property type="match status" value="1"/>
</dbReference>
<dbReference type="GO" id="GO:0051301">
    <property type="term" value="P:cell division"/>
    <property type="evidence" value="ECO:0007669"/>
    <property type="project" value="UniProtKB-KW"/>
</dbReference>
<dbReference type="VEuPathDB" id="TrichDB:TRFO_33583"/>
<evidence type="ECO:0000313" key="9">
    <source>
        <dbReference type="EMBL" id="OHS99841.1"/>
    </source>
</evidence>
<proteinExistence type="predicted"/>
<evidence type="ECO:0000256" key="6">
    <source>
        <dbReference type="ARBA" id="ARBA00022840"/>
    </source>
</evidence>
<dbReference type="CDD" id="cd14019">
    <property type="entry name" value="STKc_Cdc7"/>
    <property type="match status" value="1"/>
</dbReference>
<dbReference type="PANTHER" id="PTHR44167">
    <property type="entry name" value="OVARIAN-SPECIFIC SERINE/THREONINE-PROTEIN KINASE LOK-RELATED"/>
    <property type="match status" value="1"/>
</dbReference>
<keyword evidence="10" id="KW-1185">Reference proteome</keyword>
<accession>A0A1J4JMB7</accession>
<dbReference type="GO" id="GO:0005634">
    <property type="term" value="C:nucleus"/>
    <property type="evidence" value="ECO:0007669"/>
    <property type="project" value="TreeGrafter"/>
</dbReference>
<dbReference type="Gene3D" id="3.30.200.20">
    <property type="entry name" value="Phosphorylase Kinase, domain 1"/>
    <property type="match status" value="1"/>
</dbReference>
<keyword evidence="4 7" id="KW-0547">Nucleotide-binding</keyword>
<dbReference type="GO" id="GO:0005524">
    <property type="term" value="F:ATP binding"/>
    <property type="evidence" value="ECO:0007669"/>
    <property type="project" value="UniProtKB-UniRule"/>
</dbReference>
<dbReference type="PROSITE" id="PS50011">
    <property type="entry name" value="PROTEIN_KINASE_DOM"/>
    <property type="match status" value="1"/>
</dbReference>
<keyword evidence="2" id="KW-0723">Serine/threonine-protein kinase</keyword>
<evidence type="ECO:0000256" key="7">
    <source>
        <dbReference type="PROSITE-ProRule" id="PRU10141"/>
    </source>
</evidence>
<dbReference type="GO" id="GO:0004674">
    <property type="term" value="F:protein serine/threonine kinase activity"/>
    <property type="evidence" value="ECO:0007669"/>
    <property type="project" value="UniProtKB-KW"/>
</dbReference>
<feature type="binding site" evidence="7">
    <location>
        <position position="41"/>
    </location>
    <ligand>
        <name>ATP</name>
        <dbReference type="ChEBI" id="CHEBI:30616"/>
    </ligand>
</feature>
<dbReference type="InterPro" id="IPR011009">
    <property type="entry name" value="Kinase-like_dom_sf"/>
</dbReference>
<evidence type="ECO:0000259" key="8">
    <source>
        <dbReference type="PROSITE" id="PS50011"/>
    </source>
</evidence>
<evidence type="ECO:0000313" key="10">
    <source>
        <dbReference type="Proteomes" id="UP000179807"/>
    </source>
</evidence>
<sequence length="350" mass="39706">MASPTKLCAQNFEIIEAIGAGSFSTVYHAIHKPSGRHVALKQLFWNNSPESIVREVRFLHLLNKTNNKVNIVKVIGLFRDYDQATVVMDYIPHISFRSFLPHVTGDIIKSYMYGLFLALSHVHSQKLINRDIKPANYLYDPKSGHGCLIDFGLCQRDLHLESYKNEFSNDTYNNLDISKEFATNGEIDKVETIECIDLIHPERCQGRPKMIANRAGSHGFRAPEVLVAAFNQTPKIDIWSAGVILLSLLTQRYPFFRAYDDLSSLVEISTIIGTKRLCDAAFECGRIIKFPTTIPGVDLKLLCYQLNANIENLFLEDSVFDLLEKVLEPVPSKRLTAIEALEHPFFEPIF</sequence>
<dbReference type="PANTHER" id="PTHR44167:SF23">
    <property type="entry name" value="CDC7 KINASE, ISOFORM A-RELATED"/>
    <property type="match status" value="1"/>
</dbReference>
<dbReference type="SMART" id="SM00220">
    <property type="entry name" value="S_TKc"/>
    <property type="match status" value="1"/>
</dbReference>
<protein>
    <recommendedName>
        <fullName evidence="1">non-specific serine/threonine protein kinase</fullName>
        <ecNumber evidence="1">2.7.11.1</ecNumber>
    </recommendedName>
</protein>
<feature type="domain" description="Protein kinase" evidence="8">
    <location>
        <begin position="12"/>
        <end position="346"/>
    </location>
</feature>
<keyword evidence="5" id="KW-0418">Kinase</keyword>
<reference evidence="9" key="1">
    <citation type="submission" date="2016-10" db="EMBL/GenBank/DDBJ databases">
        <authorList>
            <person name="Benchimol M."/>
            <person name="Almeida L.G."/>
            <person name="Vasconcelos A.T."/>
            <person name="Perreira-Neves A."/>
            <person name="Rosa I.A."/>
            <person name="Tasca T."/>
            <person name="Bogo M.R."/>
            <person name="de Souza W."/>
        </authorList>
    </citation>
    <scope>NUCLEOTIDE SEQUENCE [LARGE SCALE GENOMIC DNA]</scope>
    <source>
        <strain evidence="9">K</strain>
    </source>
</reference>
<dbReference type="GeneID" id="94843866"/>
<keyword evidence="9" id="KW-0131">Cell cycle</keyword>
<dbReference type="Gene3D" id="1.10.510.10">
    <property type="entry name" value="Transferase(Phosphotransferase) domain 1"/>
    <property type="match status" value="1"/>
</dbReference>
<keyword evidence="9" id="KW-0132">Cell division</keyword>
<dbReference type="Pfam" id="PF00069">
    <property type="entry name" value="Pkinase"/>
    <property type="match status" value="2"/>
</dbReference>
<evidence type="ECO:0000256" key="3">
    <source>
        <dbReference type="ARBA" id="ARBA00022679"/>
    </source>
</evidence>
<evidence type="ECO:0000256" key="4">
    <source>
        <dbReference type="ARBA" id="ARBA00022741"/>
    </source>
</evidence>
<evidence type="ECO:0000256" key="2">
    <source>
        <dbReference type="ARBA" id="ARBA00022527"/>
    </source>
</evidence>
<dbReference type="InterPro" id="IPR000719">
    <property type="entry name" value="Prot_kinase_dom"/>
</dbReference>
<dbReference type="EC" id="2.7.11.1" evidence="1"/>
<dbReference type="OrthoDB" id="10020333at2759"/>
<gene>
    <name evidence="9" type="ORF">TRFO_33583</name>
</gene>